<dbReference type="OrthoDB" id="9801717at2"/>
<dbReference type="Proteomes" id="UP000243297">
    <property type="component" value="Unassembled WGS sequence"/>
</dbReference>
<dbReference type="PROSITE" id="PS51900">
    <property type="entry name" value="CB"/>
    <property type="match status" value="1"/>
</dbReference>
<accession>A0A1T4LYH0</accession>
<keyword evidence="4" id="KW-0233">DNA recombination</keyword>
<evidence type="ECO:0000259" key="7">
    <source>
        <dbReference type="PROSITE" id="PS51900"/>
    </source>
</evidence>
<protein>
    <submittedName>
        <fullName evidence="8">Site-specific recombinase XerD</fullName>
    </submittedName>
</protein>
<dbReference type="STRING" id="118967.SAMN02745191_1108"/>
<dbReference type="AlphaFoldDB" id="A0A1T4LYH0"/>
<dbReference type="Pfam" id="PF00589">
    <property type="entry name" value="Phage_integrase"/>
    <property type="match status" value="1"/>
</dbReference>
<keyword evidence="3 5" id="KW-0238">DNA-binding</keyword>
<dbReference type="SUPFAM" id="SSF56349">
    <property type="entry name" value="DNA breaking-rejoining enzymes"/>
    <property type="match status" value="1"/>
</dbReference>
<dbReference type="RefSeq" id="WP_078711520.1">
    <property type="nucleotide sequence ID" value="NZ_FUWY01000002.1"/>
</dbReference>
<evidence type="ECO:0000313" key="9">
    <source>
        <dbReference type="Proteomes" id="UP000243297"/>
    </source>
</evidence>
<name>A0A1T4LYH0_9FIRM</name>
<evidence type="ECO:0000256" key="4">
    <source>
        <dbReference type="ARBA" id="ARBA00023172"/>
    </source>
</evidence>
<reference evidence="9" key="1">
    <citation type="submission" date="2017-02" db="EMBL/GenBank/DDBJ databases">
        <authorList>
            <person name="Varghese N."/>
            <person name="Submissions S."/>
        </authorList>
    </citation>
    <scope>NUCLEOTIDE SEQUENCE [LARGE SCALE GENOMIC DNA]</scope>
    <source>
        <strain evidence="9">ATCC 25662</strain>
    </source>
</reference>
<dbReference type="Gene3D" id="1.10.443.10">
    <property type="entry name" value="Intergrase catalytic core"/>
    <property type="match status" value="1"/>
</dbReference>
<dbReference type="InterPro" id="IPR013762">
    <property type="entry name" value="Integrase-like_cat_sf"/>
</dbReference>
<dbReference type="GO" id="GO:0015074">
    <property type="term" value="P:DNA integration"/>
    <property type="evidence" value="ECO:0007669"/>
    <property type="project" value="InterPro"/>
</dbReference>
<dbReference type="Pfam" id="PF14659">
    <property type="entry name" value="Phage_int_SAM_3"/>
    <property type="match status" value="1"/>
</dbReference>
<dbReference type="InterPro" id="IPR010998">
    <property type="entry name" value="Integrase_recombinase_N"/>
</dbReference>
<dbReference type="InterPro" id="IPR004107">
    <property type="entry name" value="Integrase_SAM-like_N"/>
</dbReference>
<keyword evidence="2" id="KW-0229">DNA integration</keyword>
<evidence type="ECO:0000256" key="1">
    <source>
        <dbReference type="ARBA" id="ARBA00008857"/>
    </source>
</evidence>
<dbReference type="InterPro" id="IPR050090">
    <property type="entry name" value="Tyrosine_recombinase_XerCD"/>
</dbReference>
<dbReference type="PANTHER" id="PTHR30349:SF41">
    <property type="entry name" value="INTEGRASE_RECOMBINASE PROTEIN MJ0367-RELATED"/>
    <property type="match status" value="1"/>
</dbReference>
<evidence type="ECO:0000256" key="5">
    <source>
        <dbReference type="PROSITE-ProRule" id="PRU01248"/>
    </source>
</evidence>
<dbReference type="InterPro" id="IPR002104">
    <property type="entry name" value="Integrase_catalytic"/>
</dbReference>
<keyword evidence="9" id="KW-1185">Reference proteome</keyword>
<evidence type="ECO:0000256" key="2">
    <source>
        <dbReference type="ARBA" id="ARBA00022908"/>
    </source>
</evidence>
<feature type="domain" description="Tyr recombinase" evidence="6">
    <location>
        <begin position="162"/>
        <end position="359"/>
    </location>
</feature>
<dbReference type="GO" id="GO:0003677">
    <property type="term" value="F:DNA binding"/>
    <property type="evidence" value="ECO:0007669"/>
    <property type="project" value="UniProtKB-UniRule"/>
</dbReference>
<dbReference type="PANTHER" id="PTHR30349">
    <property type="entry name" value="PHAGE INTEGRASE-RELATED"/>
    <property type="match status" value="1"/>
</dbReference>
<feature type="domain" description="Core-binding (CB)" evidence="7">
    <location>
        <begin position="63"/>
        <end position="141"/>
    </location>
</feature>
<dbReference type="Gene3D" id="1.10.150.130">
    <property type="match status" value="1"/>
</dbReference>
<proteinExistence type="inferred from homology"/>
<sequence>MPKAKYSQCSNRTQYKTSITIGFDDNGKRITKSIYGKSSADLERKVHEYRLYLEENPYDAVKHNFKEYATKWCDTKSIGVEKATYKMYKTVIDFNLLNLHDKELNEITRQDVQDVINHHALKARTCQKIKITINQILKQAKKDGLIKDNFADDLVIPKYVPETKRPLMPHEAKLSVLTTFSDRESCYIRMIKNCGLRREEALALQKDCFNFEKNTVTISKAIHFDKNQATIKDPKSKASKRTLPLLKSDIDFLKAYLDKLNTPYLFTSLQSKELISEQSFKRMFESIIDKMNAKATTEKLPQVGDDLTSHIFRHDYATALYYAGIGVKEAQYLLGHSSVRITLEIYTHLDSLANHEEISNKLEDYNKTRM</sequence>
<gene>
    <name evidence="8" type="ORF">SAMN02745191_1108</name>
</gene>
<dbReference type="EMBL" id="FUWY01000002">
    <property type="protein sequence ID" value="SJZ59770.1"/>
    <property type="molecule type" value="Genomic_DNA"/>
</dbReference>
<evidence type="ECO:0000259" key="6">
    <source>
        <dbReference type="PROSITE" id="PS51898"/>
    </source>
</evidence>
<dbReference type="InterPro" id="IPR011010">
    <property type="entry name" value="DNA_brk_join_enz"/>
</dbReference>
<dbReference type="PROSITE" id="PS51898">
    <property type="entry name" value="TYR_RECOMBINASE"/>
    <property type="match status" value="1"/>
</dbReference>
<dbReference type="CDD" id="cd01189">
    <property type="entry name" value="INT_ICEBs1_C_like"/>
    <property type="match status" value="1"/>
</dbReference>
<organism evidence="8 9">
    <name type="scientific">Anaerorhabdus furcosa</name>
    <dbReference type="NCBI Taxonomy" id="118967"/>
    <lineage>
        <taxon>Bacteria</taxon>
        <taxon>Bacillati</taxon>
        <taxon>Bacillota</taxon>
        <taxon>Erysipelotrichia</taxon>
        <taxon>Erysipelotrichales</taxon>
        <taxon>Erysipelotrichaceae</taxon>
        <taxon>Anaerorhabdus</taxon>
    </lineage>
</organism>
<evidence type="ECO:0000313" key="8">
    <source>
        <dbReference type="EMBL" id="SJZ59770.1"/>
    </source>
</evidence>
<dbReference type="InterPro" id="IPR044068">
    <property type="entry name" value="CB"/>
</dbReference>
<evidence type="ECO:0000256" key="3">
    <source>
        <dbReference type="ARBA" id="ARBA00023125"/>
    </source>
</evidence>
<dbReference type="GO" id="GO:0006310">
    <property type="term" value="P:DNA recombination"/>
    <property type="evidence" value="ECO:0007669"/>
    <property type="project" value="UniProtKB-KW"/>
</dbReference>
<comment type="similarity">
    <text evidence="1">Belongs to the 'phage' integrase family.</text>
</comment>